<evidence type="ECO:0000256" key="4">
    <source>
        <dbReference type="ARBA" id="ARBA00022692"/>
    </source>
</evidence>
<dbReference type="InterPro" id="IPR036396">
    <property type="entry name" value="Cyt_P450_sf"/>
</dbReference>
<keyword evidence="11" id="KW-0732">Signal</keyword>
<evidence type="ECO:0008006" key="14">
    <source>
        <dbReference type="Google" id="ProtNLM"/>
    </source>
</evidence>
<dbReference type="EMBL" id="JAEACU010000008">
    <property type="protein sequence ID" value="KAH7520255.1"/>
    <property type="molecule type" value="Genomic_DNA"/>
</dbReference>
<keyword evidence="6" id="KW-1133">Transmembrane helix</keyword>
<gene>
    <name evidence="12" type="ORF">FEM48_Zijuj08G0124700</name>
</gene>
<dbReference type="GO" id="GO:0020037">
    <property type="term" value="F:heme binding"/>
    <property type="evidence" value="ECO:0007669"/>
    <property type="project" value="InterPro"/>
</dbReference>
<evidence type="ECO:0000256" key="3">
    <source>
        <dbReference type="ARBA" id="ARBA00022617"/>
    </source>
</evidence>
<dbReference type="Proteomes" id="UP000813462">
    <property type="component" value="Unassembled WGS sequence"/>
</dbReference>
<evidence type="ECO:0000313" key="13">
    <source>
        <dbReference type="Proteomes" id="UP000813462"/>
    </source>
</evidence>
<dbReference type="GO" id="GO:0016020">
    <property type="term" value="C:membrane"/>
    <property type="evidence" value="ECO:0007669"/>
    <property type="project" value="UniProtKB-SubCell"/>
</dbReference>
<proteinExistence type="inferred from homology"/>
<evidence type="ECO:0000256" key="11">
    <source>
        <dbReference type="SAM" id="SignalP"/>
    </source>
</evidence>
<evidence type="ECO:0000256" key="10">
    <source>
        <dbReference type="ARBA" id="ARBA00023136"/>
    </source>
</evidence>
<keyword evidence="8" id="KW-0408">Iron</keyword>
<keyword evidence="10" id="KW-0472">Membrane</keyword>
<evidence type="ECO:0000256" key="7">
    <source>
        <dbReference type="ARBA" id="ARBA00023002"/>
    </source>
</evidence>
<organism evidence="12 13">
    <name type="scientific">Ziziphus jujuba var. spinosa</name>
    <dbReference type="NCBI Taxonomy" id="714518"/>
    <lineage>
        <taxon>Eukaryota</taxon>
        <taxon>Viridiplantae</taxon>
        <taxon>Streptophyta</taxon>
        <taxon>Embryophyta</taxon>
        <taxon>Tracheophyta</taxon>
        <taxon>Spermatophyta</taxon>
        <taxon>Magnoliopsida</taxon>
        <taxon>eudicotyledons</taxon>
        <taxon>Gunneridae</taxon>
        <taxon>Pentapetalae</taxon>
        <taxon>rosids</taxon>
        <taxon>fabids</taxon>
        <taxon>Rosales</taxon>
        <taxon>Rhamnaceae</taxon>
        <taxon>Paliureae</taxon>
        <taxon>Ziziphus</taxon>
    </lineage>
</organism>
<dbReference type="PRINTS" id="PR00463">
    <property type="entry name" value="EP450I"/>
</dbReference>
<dbReference type="InterPro" id="IPR001128">
    <property type="entry name" value="Cyt_P450"/>
</dbReference>
<keyword evidence="3" id="KW-0349">Heme</keyword>
<feature type="signal peptide" evidence="11">
    <location>
        <begin position="1"/>
        <end position="25"/>
    </location>
</feature>
<dbReference type="PANTHER" id="PTHR47947:SF62">
    <property type="entry name" value="CYTOCHROME P450, FAMILY 81, SUBFAMILY D, POLYPEPTIDE 5"/>
    <property type="match status" value="1"/>
</dbReference>
<name>A0A978UZ39_ZIZJJ</name>
<keyword evidence="7" id="KW-0560">Oxidoreductase</keyword>
<dbReference type="GO" id="GO:0005506">
    <property type="term" value="F:iron ion binding"/>
    <property type="evidence" value="ECO:0007669"/>
    <property type="project" value="InterPro"/>
</dbReference>
<sequence>MEDFMLYAFLSLIIFFLALKLLSTAQPHQKNLPPSPPNSLPIIGHLHLLKSPVHRTLHRLSQKYGPVITLWFGSRRVVVVSSPKAVEECFTKNDIVLANRPSLLMGKHVGYNNTNLVSSPYGDHWRNLRRIGSAEIFSSSRLNMFSDTRKDEIMCLLRKLSRNSVEDFAKVELKSMLLELTINNIMRMVAGKRYFGEEVSEKDEEARHFREIIEEVLAYAGVSHAGDFVPILNWFGNGYEKGVQRLAKSTDSLLQSLIDEHRRMTSGSRKTMIDHLLSLQKSESQYYTDQMIKGFILVSWN</sequence>
<comment type="caution">
    <text evidence="12">The sequence shown here is derived from an EMBL/GenBank/DDBJ whole genome shotgun (WGS) entry which is preliminary data.</text>
</comment>
<reference evidence="12" key="1">
    <citation type="journal article" date="2021" name="Front. Plant Sci.">
        <title>Chromosome-Scale Genome Assembly for Chinese Sour Jujube and Insights Into Its Genome Evolution and Domestication Signature.</title>
        <authorList>
            <person name="Shen L.-Y."/>
            <person name="Luo H."/>
            <person name="Wang X.-L."/>
            <person name="Wang X.-M."/>
            <person name="Qiu X.-J."/>
            <person name="Liu H."/>
            <person name="Zhou S.-S."/>
            <person name="Jia K.-H."/>
            <person name="Nie S."/>
            <person name="Bao Y.-T."/>
            <person name="Zhang R.-G."/>
            <person name="Yun Q.-Z."/>
            <person name="Chai Y.-H."/>
            <person name="Lu J.-Y."/>
            <person name="Li Y."/>
            <person name="Zhao S.-W."/>
            <person name="Mao J.-F."/>
            <person name="Jia S.-G."/>
            <person name="Mao Y.-M."/>
        </authorList>
    </citation>
    <scope>NUCLEOTIDE SEQUENCE</scope>
    <source>
        <strain evidence="12">AT0</strain>
        <tissue evidence="12">Leaf</tissue>
    </source>
</reference>
<evidence type="ECO:0000256" key="8">
    <source>
        <dbReference type="ARBA" id="ARBA00023004"/>
    </source>
</evidence>
<comment type="similarity">
    <text evidence="2">Belongs to the cytochrome P450 family.</text>
</comment>
<dbReference type="Gene3D" id="1.10.630.10">
    <property type="entry name" value="Cytochrome P450"/>
    <property type="match status" value="1"/>
</dbReference>
<accession>A0A978UZ39</accession>
<evidence type="ECO:0000256" key="2">
    <source>
        <dbReference type="ARBA" id="ARBA00010617"/>
    </source>
</evidence>
<evidence type="ECO:0000256" key="6">
    <source>
        <dbReference type="ARBA" id="ARBA00022989"/>
    </source>
</evidence>
<dbReference type="Pfam" id="PF00067">
    <property type="entry name" value="p450"/>
    <property type="match status" value="1"/>
</dbReference>
<dbReference type="AlphaFoldDB" id="A0A978UZ39"/>
<evidence type="ECO:0000256" key="9">
    <source>
        <dbReference type="ARBA" id="ARBA00023033"/>
    </source>
</evidence>
<evidence type="ECO:0000313" key="12">
    <source>
        <dbReference type="EMBL" id="KAH7520255.1"/>
    </source>
</evidence>
<dbReference type="InterPro" id="IPR002401">
    <property type="entry name" value="Cyt_P450_E_grp-I"/>
</dbReference>
<protein>
    <recommendedName>
        <fullName evidence="14">Cytochrome P450 81E8-like</fullName>
    </recommendedName>
</protein>
<evidence type="ECO:0000256" key="1">
    <source>
        <dbReference type="ARBA" id="ARBA00004167"/>
    </source>
</evidence>
<keyword evidence="4" id="KW-0812">Transmembrane</keyword>
<feature type="chain" id="PRO_5037101279" description="Cytochrome P450 81E8-like" evidence="11">
    <location>
        <begin position="26"/>
        <end position="301"/>
    </location>
</feature>
<evidence type="ECO:0000256" key="5">
    <source>
        <dbReference type="ARBA" id="ARBA00022723"/>
    </source>
</evidence>
<keyword evidence="9" id="KW-0503">Monooxygenase</keyword>
<dbReference type="InterPro" id="IPR050651">
    <property type="entry name" value="Plant_Cytochrome_P450_Monoox"/>
</dbReference>
<dbReference type="GO" id="GO:0016705">
    <property type="term" value="F:oxidoreductase activity, acting on paired donors, with incorporation or reduction of molecular oxygen"/>
    <property type="evidence" value="ECO:0007669"/>
    <property type="project" value="InterPro"/>
</dbReference>
<dbReference type="SUPFAM" id="SSF48264">
    <property type="entry name" value="Cytochrome P450"/>
    <property type="match status" value="1"/>
</dbReference>
<dbReference type="GO" id="GO:0004497">
    <property type="term" value="F:monooxygenase activity"/>
    <property type="evidence" value="ECO:0007669"/>
    <property type="project" value="UniProtKB-KW"/>
</dbReference>
<dbReference type="PANTHER" id="PTHR47947">
    <property type="entry name" value="CYTOCHROME P450 82C3-RELATED"/>
    <property type="match status" value="1"/>
</dbReference>
<keyword evidence="5" id="KW-0479">Metal-binding</keyword>
<comment type="subcellular location">
    <subcellularLocation>
        <location evidence="1">Membrane</location>
        <topology evidence="1">Single-pass membrane protein</topology>
    </subcellularLocation>
</comment>